<feature type="transmembrane region" description="Helical" evidence="1">
    <location>
        <begin position="103"/>
        <end position="120"/>
    </location>
</feature>
<comment type="caution">
    <text evidence="3">The sequence shown here is derived from an EMBL/GenBank/DDBJ whole genome shotgun (WGS) entry which is preliminary data.</text>
</comment>
<keyword evidence="1" id="KW-0472">Membrane</keyword>
<dbReference type="EMBL" id="VYQB01000005">
    <property type="protein sequence ID" value="KAA9018280.1"/>
    <property type="molecule type" value="Genomic_DNA"/>
</dbReference>
<protein>
    <submittedName>
        <fullName evidence="3">Uncharacterized protein</fullName>
    </submittedName>
</protein>
<evidence type="ECO:0000313" key="4">
    <source>
        <dbReference type="Proteomes" id="UP000325933"/>
    </source>
</evidence>
<dbReference type="AlphaFoldDB" id="A0A5J5I859"/>
<evidence type="ECO:0000313" key="2">
    <source>
        <dbReference type="EMBL" id="KAA9018280.1"/>
    </source>
</evidence>
<evidence type="ECO:0000313" key="3">
    <source>
        <dbReference type="EMBL" id="KAA9030916.1"/>
    </source>
</evidence>
<proteinExistence type="predicted"/>
<name>A0A5J5I859_9SPHN</name>
<keyword evidence="5" id="KW-1185">Reference proteome</keyword>
<evidence type="ECO:0000256" key="1">
    <source>
        <dbReference type="SAM" id="Phobius"/>
    </source>
</evidence>
<organism evidence="3 4">
    <name type="scientific">Sphingobium limneticum</name>
    <dbReference type="NCBI Taxonomy" id="1007511"/>
    <lineage>
        <taxon>Bacteria</taxon>
        <taxon>Pseudomonadati</taxon>
        <taxon>Pseudomonadota</taxon>
        <taxon>Alphaproteobacteria</taxon>
        <taxon>Sphingomonadales</taxon>
        <taxon>Sphingomonadaceae</taxon>
        <taxon>Sphingobium</taxon>
    </lineage>
</organism>
<feature type="transmembrane region" description="Helical" evidence="1">
    <location>
        <begin position="76"/>
        <end position="97"/>
    </location>
</feature>
<dbReference type="Proteomes" id="UP000325933">
    <property type="component" value="Unassembled WGS sequence"/>
</dbReference>
<sequence length="124" mass="13842">MAIVAIIGLGIFWLYFSAYFADRGLHIRSRGSLRYQRRKARRMGVDADQVDVRPRNANKPIPDPRHGSHVEGVNRILASTLLMLVGLPAIVIAALLVKYVPDIGWPLALVLLGATGWLIYRRKA</sequence>
<gene>
    <name evidence="3" type="ORF">F4U95_09165</name>
    <name evidence="2" type="ORF">F4U96_09215</name>
</gene>
<dbReference type="RefSeq" id="WP_150425464.1">
    <property type="nucleotide sequence ID" value="NZ_VYQA01000005.1"/>
</dbReference>
<feature type="transmembrane region" description="Helical" evidence="1">
    <location>
        <begin position="6"/>
        <end position="25"/>
    </location>
</feature>
<reference evidence="4 5" key="1">
    <citation type="submission" date="2019-09" db="EMBL/GenBank/DDBJ databases">
        <authorList>
            <person name="Feng G."/>
        </authorList>
    </citation>
    <scope>NUCLEOTIDE SEQUENCE [LARGE SCALE GENOMIC DNA]</scope>
    <source>
        <strain evidence="3 4">KACC 19283</strain>
        <strain evidence="2 5">KACC 19284</strain>
    </source>
</reference>
<accession>A0A5J5I859</accession>
<keyword evidence="1" id="KW-0812">Transmembrane</keyword>
<evidence type="ECO:0000313" key="5">
    <source>
        <dbReference type="Proteomes" id="UP000326364"/>
    </source>
</evidence>
<dbReference type="Proteomes" id="UP000326364">
    <property type="component" value="Unassembled WGS sequence"/>
</dbReference>
<dbReference type="EMBL" id="VYQA01000005">
    <property type="protein sequence ID" value="KAA9030916.1"/>
    <property type="molecule type" value="Genomic_DNA"/>
</dbReference>
<keyword evidence="1" id="KW-1133">Transmembrane helix</keyword>